<evidence type="ECO:0000313" key="1">
    <source>
        <dbReference type="EMBL" id="KAL2714916.1"/>
    </source>
</evidence>
<evidence type="ECO:0000313" key="2">
    <source>
        <dbReference type="Proteomes" id="UP001607302"/>
    </source>
</evidence>
<organism evidence="1 2">
    <name type="scientific">Vespula squamosa</name>
    <name type="common">Southern yellow jacket</name>
    <name type="synonym">Wasp</name>
    <dbReference type="NCBI Taxonomy" id="30214"/>
    <lineage>
        <taxon>Eukaryota</taxon>
        <taxon>Metazoa</taxon>
        <taxon>Ecdysozoa</taxon>
        <taxon>Arthropoda</taxon>
        <taxon>Hexapoda</taxon>
        <taxon>Insecta</taxon>
        <taxon>Pterygota</taxon>
        <taxon>Neoptera</taxon>
        <taxon>Endopterygota</taxon>
        <taxon>Hymenoptera</taxon>
        <taxon>Apocrita</taxon>
        <taxon>Aculeata</taxon>
        <taxon>Vespoidea</taxon>
        <taxon>Vespidae</taxon>
        <taxon>Vespinae</taxon>
        <taxon>Vespula</taxon>
    </lineage>
</organism>
<dbReference type="AlphaFoldDB" id="A0ABD2A2Q7"/>
<protein>
    <submittedName>
        <fullName evidence="1">Uncharacterized protein</fullName>
    </submittedName>
</protein>
<keyword evidence="2" id="KW-1185">Reference proteome</keyword>
<gene>
    <name evidence="1" type="ORF">V1478_014614</name>
</gene>
<name>A0ABD2A2Q7_VESSQ</name>
<accession>A0ABD2A2Q7</accession>
<dbReference type="Proteomes" id="UP001607302">
    <property type="component" value="Unassembled WGS sequence"/>
</dbReference>
<reference evidence="1 2" key="1">
    <citation type="journal article" date="2024" name="Ann. Entomol. Soc. Am.">
        <title>Genomic analyses of the southern and eastern yellowjacket wasps (Hymenoptera: Vespidae) reveal evolutionary signatures of social life.</title>
        <authorList>
            <person name="Catto M.A."/>
            <person name="Caine P.B."/>
            <person name="Orr S.E."/>
            <person name="Hunt B.G."/>
            <person name="Goodisman M.A.D."/>
        </authorList>
    </citation>
    <scope>NUCLEOTIDE SEQUENCE [LARGE SCALE GENOMIC DNA]</scope>
    <source>
        <strain evidence="1">233</strain>
        <tissue evidence="1">Head and thorax</tissue>
    </source>
</reference>
<comment type="caution">
    <text evidence="1">The sequence shown here is derived from an EMBL/GenBank/DDBJ whole genome shotgun (WGS) entry which is preliminary data.</text>
</comment>
<proteinExistence type="predicted"/>
<dbReference type="EMBL" id="JAUDFV010000155">
    <property type="protein sequence ID" value="KAL2714916.1"/>
    <property type="molecule type" value="Genomic_DNA"/>
</dbReference>
<sequence length="73" mass="8580">MHTLRNIKYHEGAKIVFVMNHLQTKFDVQLIQGVLYNMAEKINTVQYLLVYVVLAAEKGVIYLDLNTFNLQYF</sequence>